<evidence type="ECO:0000313" key="1">
    <source>
        <dbReference type="EMBL" id="KXN72306.1"/>
    </source>
</evidence>
<dbReference type="AlphaFoldDB" id="A0A137PBH1"/>
<name>A0A137PBH1_CONC2</name>
<gene>
    <name evidence="1" type="ORF">CONCODRAFT_16306</name>
</gene>
<evidence type="ECO:0000313" key="2">
    <source>
        <dbReference type="Proteomes" id="UP000070444"/>
    </source>
</evidence>
<sequence>MRYLIQLLPEFFFFITQFIFGFPVSLNTTVASADILPVGFSSSATNGTLQALIRKSI</sequence>
<organism evidence="1 2">
    <name type="scientific">Conidiobolus coronatus (strain ATCC 28846 / CBS 209.66 / NRRL 28638)</name>
    <name type="common">Delacroixia coronata</name>
    <dbReference type="NCBI Taxonomy" id="796925"/>
    <lineage>
        <taxon>Eukaryota</taxon>
        <taxon>Fungi</taxon>
        <taxon>Fungi incertae sedis</taxon>
        <taxon>Zoopagomycota</taxon>
        <taxon>Entomophthoromycotina</taxon>
        <taxon>Entomophthoromycetes</taxon>
        <taxon>Entomophthorales</taxon>
        <taxon>Ancylistaceae</taxon>
        <taxon>Conidiobolus</taxon>
    </lineage>
</organism>
<reference evidence="1 2" key="1">
    <citation type="journal article" date="2015" name="Genome Biol. Evol.">
        <title>Phylogenomic analyses indicate that early fungi evolved digesting cell walls of algal ancestors of land plants.</title>
        <authorList>
            <person name="Chang Y."/>
            <person name="Wang S."/>
            <person name="Sekimoto S."/>
            <person name="Aerts A.L."/>
            <person name="Choi C."/>
            <person name="Clum A."/>
            <person name="LaButti K.M."/>
            <person name="Lindquist E.A."/>
            <person name="Yee Ngan C."/>
            <person name="Ohm R.A."/>
            <person name="Salamov A.A."/>
            <person name="Grigoriev I.V."/>
            <person name="Spatafora J.W."/>
            <person name="Berbee M.L."/>
        </authorList>
    </citation>
    <scope>NUCLEOTIDE SEQUENCE [LARGE SCALE GENOMIC DNA]</scope>
    <source>
        <strain evidence="1 2">NRRL 28638</strain>
    </source>
</reference>
<accession>A0A137PBH1</accession>
<dbReference type="EMBL" id="KQ964456">
    <property type="protein sequence ID" value="KXN72306.1"/>
    <property type="molecule type" value="Genomic_DNA"/>
</dbReference>
<proteinExistence type="predicted"/>
<dbReference type="Proteomes" id="UP000070444">
    <property type="component" value="Unassembled WGS sequence"/>
</dbReference>
<protein>
    <submittedName>
        <fullName evidence="1">Uncharacterized protein</fullName>
    </submittedName>
</protein>
<keyword evidence="2" id="KW-1185">Reference proteome</keyword>